<feature type="binding site" evidence="7">
    <location>
        <position position="126"/>
    </location>
    <ligand>
        <name>carbamoyl phosphate</name>
        <dbReference type="ChEBI" id="CHEBI:58228"/>
    </ligand>
</feature>
<dbReference type="EC" id="2.1.3.2" evidence="7"/>
<dbReference type="Gene3D" id="3.40.50.1370">
    <property type="entry name" value="Aspartate/ornithine carbamoyltransferase"/>
    <property type="match status" value="2"/>
</dbReference>
<feature type="binding site" evidence="7">
    <location>
        <position position="250"/>
    </location>
    <ligand>
        <name>carbamoyl phosphate</name>
        <dbReference type="ChEBI" id="CHEBI:58228"/>
    </ligand>
</feature>
<keyword evidence="4 7" id="KW-0665">Pyrimidine biosynthesis</keyword>
<evidence type="ECO:0000313" key="10">
    <source>
        <dbReference type="EMBL" id="MBM7632518.1"/>
    </source>
</evidence>
<dbReference type="PANTHER" id="PTHR45753">
    <property type="entry name" value="ORNITHINE CARBAMOYLTRANSFERASE, MITOCHONDRIAL"/>
    <property type="match status" value="1"/>
</dbReference>
<dbReference type="InterPro" id="IPR006132">
    <property type="entry name" value="Asp/Orn_carbamoyltranf_P-bd"/>
</dbReference>
<dbReference type="NCBIfam" id="TIGR00670">
    <property type="entry name" value="asp_carb_tr"/>
    <property type="match status" value="1"/>
</dbReference>
<dbReference type="PROSITE" id="PS00097">
    <property type="entry name" value="CARBAMOYLTRANSFERASE"/>
    <property type="match status" value="1"/>
</dbReference>
<comment type="function">
    <text evidence="5 7">Catalyzes the condensation of carbamoyl phosphate and aspartate to form carbamoyl aspartate and inorganic phosphate, the committed step in the de novo pyrimidine nucleotide biosynthesis pathway.</text>
</comment>
<comment type="catalytic activity">
    <reaction evidence="6 7">
        <text>carbamoyl phosphate + L-aspartate = N-carbamoyl-L-aspartate + phosphate + H(+)</text>
        <dbReference type="Rhea" id="RHEA:20013"/>
        <dbReference type="ChEBI" id="CHEBI:15378"/>
        <dbReference type="ChEBI" id="CHEBI:29991"/>
        <dbReference type="ChEBI" id="CHEBI:32814"/>
        <dbReference type="ChEBI" id="CHEBI:43474"/>
        <dbReference type="ChEBI" id="CHEBI:58228"/>
        <dbReference type="EC" id="2.1.3.2"/>
    </reaction>
</comment>
<feature type="binding site" evidence="7">
    <location>
        <position position="249"/>
    </location>
    <ligand>
        <name>carbamoyl phosphate</name>
        <dbReference type="ChEBI" id="CHEBI:58228"/>
    </ligand>
</feature>
<evidence type="ECO:0000313" key="11">
    <source>
        <dbReference type="Proteomes" id="UP000741863"/>
    </source>
</evidence>
<evidence type="ECO:0000256" key="4">
    <source>
        <dbReference type="ARBA" id="ARBA00022975"/>
    </source>
</evidence>
<dbReference type="PRINTS" id="PR00101">
    <property type="entry name" value="ATCASE"/>
</dbReference>
<feature type="binding site" evidence="7">
    <location>
        <position position="50"/>
    </location>
    <ligand>
        <name>carbamoyl phosphate</name>
        <dbReference type="ChEBI" id="CHEBI:58228"/>
    </ligand>
</feature>
<feature type="binding site" evidence="7">
    <location>
        <position position="210"/>
    </location>
    <ligand>
        <name>L-aspartate</name>
        <dbReference type="ChEBI" id="CHEBI:29991"/>
    </ligand>
</feature>
<dbReference type="PRINTS" id="PR00100">
    <property type="entry name" value="AOTCASE"/>
</dbReference>
<evidence type="ECO:0000256" key="5">
    <source>
        <dbReference type="ARBA" id="ARBA00043884"/>
    </source>
</evidence>
<comment type="caution">
    <text evidence="10">The sequence shown here is derived from an EMBL/GenBank/DDBJ whole genome shotgun (WGS) entry which is preliminary data.</text>
</comment>
<organism evidence="10 11">
    <name type="scientific">Geomicrobium sediminis</name>
    <dbReference type="NCBI Taxonomy" id="1347788"/>
    <lineage>
        <taxon>Bacteria</taxon>
        <taxon>Bacillati</taxon>
        <taxon>Bacillota</taxon>
        <taxon>Bacilli</taxon>
        <taxon>Bacillales</taxon>
        <taxon>Geomicrobium</taxon>
    </lineage>
</organism>
<comment type="subunit">
    <text evidence="7">Heterododecamer (2C3:3R2) of six catalytic PyrB chains organized as two trimers (C3), and six regulatory PyrI chains organized as three dimers (R2).</text>
</comment>
<dbReference type="InterPro" id="IPR006131">
    <property type="entry name" value="Asp_carbamoyltransf_Asp/Orn-bd"/>
</dbReference>
<dbReference type="RefSeq" id="WP_204696812.1">
    <property type="nucleotide sequence ID" value="NZ_JAFBEC010000004.1"/>
</dbReference>
<evidence type="ECO:0000259" key="9">
    <source>
        <dbReference type="Pfam" id="PF02729"/>
    </source>
</evidence>
<accession>A0ABS2PCH3</accession>
<evidence type="ECO:0000256" key="2">
    <source>
        <dbReference type="ARBA" id="ARBA00008896"/>
    </source>
</evidence>
<dbReference type="EMBL" id="JAFBEC010000004">
    <property type="protein sequence ID" value="MBM7632518.1"/>
    <property type="molecule type" value="Genomic_DNA"/>
</dbReference>
<dbReference type="Pfam" id="PF02729">
    <property type="entry name" value="OTCace_N"/>
    <property type="match status" value="1"/>
</dbReference>
<reference evidence="10 11" key="1">
    <citation type="submission" date="2021-01" db="EMBL/GenBank/DDBJ databases">
        <title>Genomic Encyclopedia of Type Strains, Phase IV (KMG-IV): sequencing the most valuable type-strain genomes for metagenomic binning, comparative biology and taxonomic classification.</title>
        <authorList>
            <person name="Goeker M."/>
        </authorList>
    </citation>
    <scope>NUCLEOTIDE SEQUENCE [LARGE SCALE GENOMIC DNA]</scope>
    <source>
        <strain evidence="10 11">DSM 25540</strain>
    </source>
</reference>
<comment type="pathway">
    <text evidence="1 7">Pyrimidine metabolism; UMP biosynthesis via de novo pathway; (S)-dihydroorotate from bicarbonate: step 2/3.</text>
</comment>
<gene>
    <name evidence="7" type="primary">pyrB</name>
    <name evidence="10" type="ORF">JOD17_001612</name>
</gene>
<dbReference type="InterPro" id="IPR006130">
    <property type="entry name" value="Asp/Orn_carbamoylTrfase"/>
</dbReference>
<keyword evidence="3 7" id="KW-0808">Transferase</keyword>
<proteinExistence type="inferred from homology"/>
<keyword evidence="11" id="KW-1185">Reference proteome</keyword>
<comment type="similarity">
    <text evidence="2 7">Belongs to the aspartate/ornithine carbamoyltransferase superfamily. ATCase family.</text>
</comment>
<feature type="domain" description="Aspartate/ornithine carbamoyltransferase carbamoyl-P binding" evidence="9">
    <location>
        <begin position="2"/>
        <end position="139"/>
    </location>
</feature>
<dbReference type="Pfam" id="PF00185">
    <property type="entry name" value="OTCace"/>
    <property type="match status" value="1"/>
</dbReference>
<dbReference type="HAMAP" id="MF_00001">
    <property type="entry name" value="Asp_carb_tr"/>
    <property type="match status" value="1"/>
</dbReference>
<dbReference type="SUPFAM" id="SSF53671">
    <property type="entry name" value="Aspartate/ornithine carbamoyltransferase"/>
    <property type="match status" value="1"/>
</dbReference>
<protein>
    <recommendedName>
        <fullName evidence="7">Aspartate carbamoyltransferase</fullName>
        <ecNumber evidence="7">2.1.3.2</ecNumber>
    </recommendedName>
    <alternativeName>
        <fullName evidence="7">Aspartate transcarbamylase</fullName>
        <shortName evidence="7">ATCase</shortName>
    </alternativeName>
</protein>
<feature type="binding site" evidence="7">
    <location>
        <position position="129"/>
    </location>
    <ligand>
        <name>carbamoyl phosphate</name>
        <dbReference type="ChEBI" id="CHEBI:58228"/>
    </ligand>
</feature>
<dbReference type="NCBIfam" id="NF002032">
    <property type="entry name" value="PRK00856.1"/>
    <property type="match status" value="1"/>
</dbReference>
<feature type="binding site" evidence="7">
    <location>
        <position position="77"/>
    </location>
    <ligand>
        <name>L-aspartate</name>
        <dbReference type="ChEBI" id="CHEBI:29991"/>
    </ligand>
</feature>
<dbReference type="GO" id="GO:0004070">
    <property type="term" value="F:aspartate carbamoyltransferase activity"/>
    <property type="evidence" value="ECO:0007669"/>
    <property type="project" value="UniProtKB-EC"/>
</dbReference>
<evidence type="ECO:0000256" key="7">
    <source>
        <dbReference type="HAMAP-Rule" id="MF_00001"/>
    </source>
</evidence>
<dbReference type="InterPro" id="IPR036901">
    <property type="entry name" value="Asp/Orn_carbamoylTrfase_sf"/>
</dbReference>
<sequence>MRHFTTMEQLEKQDIYELLEEAKRCKKQNGFKESSEAFIANVFYEPSTRTKLSFEAAEKRLGYTPLNVDCDHSSIQKGESLYDTVRTLQALGAAAVVIRHPENNYYNQLQDISIPIINGGDGSGQHPSQSLLDMFTIYEEFGTFQGVRVAIIGDVLHSRVAGSNISALQKLGAEVIVAGPSEWTKRVDQSLNVMTVDEAVANADVVMMLRVQHERHVETLDMRNYHEAYGLTVERAETMKETSIIMHPGPFNRDVEIASELVECHKSRIFTQVENGVFCRMAIINAMVRANLVQELKGVM</sequence>
<feature type="binding site" evidence="7">
    <location>
        <position position="159"/>
    </location>
    <ligand>
        <name>L-aspartate</name>
        <dbReference type="ChEBI" id="CHEBI:29991"/>
    </ligand>
</feature>
<name>A0ABS2PCH3_9BACL</name>
<feature type="domain" description="Aspartate/ornithine carbamoyltransferase Asp/Orn-binding" evidence="8">
    <location>
        <begin position="145"/>
        <end position="286"/>
    </location>
</feature>
<evidence type="ECO:0000259" key="8">
    <source>
        <dbReference type="Pfam" id="PF00185"/>
    </source>
</evidence>
<dbReference type="PANTHER" id="PTHR45753:SF6">
    <property type="entry name" value="ASPARTATE CARBAMOYLTRANSFERASE"/>
    <property type="match status" value="1"/>
</dbReference>
<evidence type="ECO:0000256" key="3">
    <source>
        <dbReference type="ARBA" id="ARBA00022679"/>
    </source>
</evidence>
<dbReference type="Proteomes" id="UP000741863">
    <property type="component" value="Unassembled WGS sequence"/>
</dbReference>
<evidence type="ECO:0000256" key="1">
    <source>
        <dbReference type="ARBA" id="ARBA00004852"/>
    </source>
</evidence>
<feature type="binding site" evidence="7">
    <location>
        <position position="99"/>
    </location>
    <ligand>
        <name>carbamoyl phosphate</name>
        <dbReference type="ChEBI" id="CHEBI:58228"/>
    </ligand>
</feature>
<dbReference type="InterPro" id="IPR002082">
    <property type="entry name" value="Asp_carbamoyltransf"/>
</dbReference>
<evidence type="ECO:0000256" key="6">
    <source>
        <dbReference type="ARBA" id="ARBA00048859"/>
    </source>
</evidence>
<feature type="binding site" evidence="7">
    <location>
        <position position="49"/>
    </location>
    <ligand>
        <name>carbamoyl phosphate</name>
        <dbReference type="ChEBI" id="CHEBI:58228"/>
    </ligand>
</feature>